<feature type="transmembrane region" description="Helical" evidence="1">
    <location>
        <begin position="61"/>
        <end position="80"/>
    </location>
</feature>
<organism evidence="3 4">
    <name type="scientific">Halomonas urumqiensis</name>
    <dbReference type="NCBI Taxonomy" id="1684789"/>
    <lineage>
        <taxon>Bacteria</taxon>
        <taxon>Pseudomonadati</taxon>
        <taxon>Pseudomonadota</taxon>
        <taxon>Gammaproteobacteria</taxon>
        <taxon>Oceanospirillales</taxon>
        <taxon>Halomonadaceae</taxon>
        <taxon>Halomonas</taxon>
    </lineage>
</organism>
<dbReference type="PANTHER" id="PTHR35342:SF5">
    <property type="entry name" value="TRICARBOXYLIC TRANSPORT PROTEIN"/>
    <property type="match status" value="1"/>
</dbReference>
<dbReference type="Pfam" id="PF01970">
    <property type="entry name" value="TctA"/>
    <property type="match status" value="1"/>
</dbReference>
<evidence type="ECO:0000256" key="1">
    <source>
        <dbReference type="SAM" id="Phobius"/>
    </source>
</evidence>
<dbReference type="RefSeq" id="WP_102587040.1">
    <property type="nucleotide sequence ID" value="NZ_BNAE01000003.1"/>
</dbReference>
<feature type="transmembrane region" description="Helical" evidence="1">
    <location>
        <begin position="320"/>
        <end position="344"/>
    </location>
</feature>
<dbReference type="InterPro" id="IPR002823">
    <property type="entry name" value="DUF112_TM"/>
</dbReference>
<accession>A0A2N7UM99</accession>
<dbReference type="PANTHER" id="PTHR35342">
    <property type="entry name" value="TRICARBOXYLIC TRANSPORT PROTEIN"/>
    <property type="match status" value="1"/>
</dbReference>
<feature type="transmembrane region" description="Helical" evidence="1">
    <location>
        <begin position="260"/>
        <end position="283"/>
    </location>
</feature>
<feature type="transmembrane region" description="Helical" evidence="1">
    <location>
        <begin position="109"/>
        <end position="135"/>
    </location>
</feature>
<dbReference type="Proteomes" id="UP000235547">
    <property type="component" value="Unassembled WGS sequence"/>
</dbReference>
<feature type="transmembrane region" description="Helical" evidence="1">
    <location>
        <begin position="391"/>
        <end position="409"/>
    </location>
</feature>
<gene>
    <name evidence="3" type="ORF">C1H70_03935</name>
</gene>
<keyword evidence="1" id="KW-0472">Membrane</keyword>
<dbReference type="AlphaFoldDB" id="A0A2N7UM99"/>
<feature type="transmembrane region" description="Helical" evidence="1">
    <location>
        <begin position="415"/>
        <end position="444"/>
    </location>
</feature>
<feature type="transmembrane region" description="Helical" evidence="1">
    <location>
        <begin position="169"/>
        <end position="188"/>
    </location>
</feature>
<sequence length="503" mass="52364">MDILQSLLSGFATSLTFSNIFAALVGAGLGIVIGAIPGLGSVTGVALLLPLTFQMDPITGIIMLGAVYYGCMYGGSYSAIMLNIPGDAPAVVTALDGYPLSKNGQAGKALFTANISSFIGGTIGIIMLTFMGAALAKIGLMFGPAEVAALVILALCSIGWLLGDSPRKGLISTFIGIMLSMVGIGLAFGQPRFTFDSMYLLNGISFIPLVIGMFGFSQVLEMMVNRVDAAGLMTKLSLRESLLDRSEVRRIIPVSLRSGVLGNLVGILPGAGATTGSFLAYVLEKKVGRHGAEMGTGRIEGVAASEAGNNAAAAGSFAPLLSLGIPGSGTAAVLLGGLMMWGVQPGPMLFQNSPDFVWGLISSMYLGNVMAVLAALAIIPFLVKLLRVPPAFMIPVIAVVCVVGSYSVNNSMFDVWFMLGAGVIAFFMNVAKYPVAPLLLAFVLTPRLETSLRQALDISRGDPSIFLGSPIAATLLSITLLFILYPMISKLVKASIKKKQLAK</sequence>
<keyword evidence="1" id="KW-1133">Transmembrane helix</keyword>
<feature type="transmembrane region" description="Helical" evidence="1">
    <location>
        <begin position="20"/>
        <end position="49"/>
    </location>
</feature>
<feature type="transmembrane region" description="Helical" evidence="1">
    <location>
        <begin position="356"/>
        <end position="379"/>
    </location>
</feature>
<comment type="caution">
    <text evidence="3">The sequence shown here is derived from an EMBL/GenBank/DDBJ whole genome shotgun (WGS) entry which is preliminary data.</text>
</comment>
<dbReference type="EMBL" id="PNRG01000008">
    <property type="protein sequence ID" value="PMR81558.1"/>
    <property type="molecule type" value="Genomic_DNA"/>
</dbReference>
<keyword evidence="4" id="KW-1185">Reference proteome</keyword>
<reference evidence="3 4" key="1">
    <citation type="submission" date="2018-01" db="EMBL/GenBank/DDBJ databases">
        <title>Halomonas endophytica sp. nov., isolated from storage liquid in the stems of Populus euphratica.</title>
        <authorList>
            <person name="Chen C."/>
        </authorList>
    </citation>
    <scope>NUCLEOTIDE SEQUENCE [LARGE SCALE GENOMIC DNA]</scope>
    <source>
        <strain evidence="3 4">BZ-SZ-XJ27</strain>
    </source>
</reference>
<feature type="domain" description="DUF112" evidence="2">
    <location>
        <begin position="20"/>
        <end position="440"/>
    </location>
</feature>
<dbReference type="OrthoDB" id="9781349at2"/>
<feature type="transmembrane region" description="Helical" evidence="1">
    <location>
        <begin position="147"/>
        <end position="163"/>
    </location>
</feature>
<feature type="transmembrane region" description="Helical" evidence="1">
    <location>
        <begin position="200"/>
        <end position="220"/>
    </location>
</feature>
<protein>
    <submittedName>
        <fullName evidence="3">Tricarboxylate transporter</fullName>
    </submittedName>
</protein>
<evidence type="ECO:0000313" key="3">
    <source>
        <dbReference type="EMBL" id="PMR81558.1"/>
    </source>
</evidence>
<feature type="transmembrane region" description="Helical" evidence="1">
    <location>
        <begin position="465"/>
        <end position="488"/>
    </location>
</feature>
<proteinExistence type="predicted"/>
<keyword evidence="1" id="KW-0812">Transmembrane</keyword>
<evidence type="ECO:0000313" key="4">
    <source>
        <dbReference type="Proteomes" id="UP000235547"/>
    </source>
</evidence>
<evidence type="ECO:0000259" key="2">
    <source>
        <dbReference type="Pfam" id="PF01970"/>
    </source>
</evidence>
<name>A0A2N7UM99_9GAMM</name>